<keyword evidence="2" id="KW-1185">Reference proteome</keyword>
<gene>
    <name evidence="1" type="ORF">BFS35_012195</name>
</gene>
<accession>A0A2G5NVC3</accession>
<dbReference type="Proteomes" id="UP000229523">
    <property type="component" value="Unassembled WGS sequence"/>
</dbReference>
<comment type="caution">
    <text evidence="1">The sequence shown here is derived from an EMBL/GenBank/DDBJ whole genome shotgun (WGS) entry which is preliminary data.</text>
</comment>
<organism evidence="1 2">
    <name type="scientific">Macrococcoides goetzii</name>
    <dbReference type="NCBI Taxonomy" id="1891097"/>
    <lineage>
        <taxon>Bacteria</taxon>
        <taxon>Bacillati</taxon>
        <taxon>Bacillota</taxon>
        <taxon>Bacilli</taxon>
        <taxon>Bacillales</taxon>
        <taxon>Staphylococcaceae</taxon>
        <taxon>Macrococcoides</taxon>
    </lineage>
</organism>
<reference evidence="1 2" key="1">
    <citation type="journal article" date="2018" name="Front. Microbiol.">
        <title>Description and Comparative Genomics of Macrococcus caseolyticus subsp. hominis subsp. nov., Macrococcus goetzii sp. nov., Macrococcus epidermidis sp. nov., and Macrococcus bohemicus sp. nov., Novel Macrococci From Human Clinical Material With Virulence Potential and Suspected Uptake of Foreign DNA by Natural Transformation.</title>
        <authorList>
            <person name="Maslanova I."/>
            <person name="Wertheimer Z."/>
            <person name="Sedlacek I."/>
            <person name="Svec P."/>
            <person name="Indrakova A."/>
            <person name="Kovarovic V."/>
            <person name="Schumann P."/>
            <person name="Sproer C."/>
            <person name="Kralova S."/>
            <person name="Sedo O."/>
            <person name="Kristofova L."/>
            <person name="Vrbovska V."/>
            <person name="Fuzik T."/>
            <person name="Petras P."/>
            <person name="Zdrahal Z."/>
            <person name="Ruzickova V."/>
            <person name="Doskar J."/>
            <person name="Pantucek R."/>
        </authorList>
    </citation>
    <scope>NUCLEOTIDE SEQUENCE [LARGE SCALE GENOMIC DNA]</scope>
    <source>
        <strain evidence="1 2">CCM 4927</strain>
    </source>
</reference>
<protein>
    <submittedName>
        <fullName evidence="1">Uncharacterized protein</fullName>
    </submittedName>
</protein>
<name>A0A2G5NVC3_9STAP</name>
<proteinExistence type="predicted"/>
<dbReference type="EMBL" id="MJBI02000009">
    <property type="protein sequence ID" value="RAI79314.1"/>
    <property type="molecule type" value="Genomic_DNA"/>
</dbReference>
<sequence>METIELIIDKNQIEAILNGERIEKEIDGIKYVIRQSYLQPMAMPIVNRPIKAVNTEINTVVNKRYFNHIVSDSFNR</sequence>
<evidence type="ECO:0000313" key="2">
    <source>
        <dbReference type="Proteomes" id="UP000229523"/>
    </source>
</evidence>
<dbReference type="AlphaFoldDB" id="A0A2G5NVC3"/>
<evidence type="ECO:0000313" key="1">
    <source>
        <dbReference type="EMBL" id="RAI79314.1"/>
    </source>
</evidence>
<dbReference type="RefSeq" id="WP_099576842.1">
    <property type="nucleotide sequence ID" value="NZ_MJBI02000009.1"/>
</dbReference>